<name>A0ABW9ZWM0_9BACT</name>
<organism evidence="4 5">
    <name type="scientific">Sediminibacterium roseum</name>
    <dbReference type="NCBI Taxonomy" id="1978412"/>
    <lineage>
        <taxon>Bacteria</taxon>
        <taxon>Pseudomonadati</taxon>
        <taxon>Bacteroidota</taxon>
        <taxon>Chitinophagia</taxon>
        <taxon>Chitinophagales</taxon>
        <taxon>Chitinophagaceae</taxon>
        <taxon>Sediminibacterium</taxon>
    </lineage>
</organism>
<protein>
    <submittedName>
        <fullName evidence="4">Sugar transferase</fullName>
    </submittedName>
</protein>
<feature type="transmembrane region" description="Helical" evidence="2">
    <location>
        <begin position="42"/>
        <end position="67"/>
    </location>
</feature>
<gene>
    <name evidence="4" type="ORF">GWC95_11890</name>
</gene>
<accession>A0ABW9ZWM0</accession>
<keyword evidence="2" id="KW-0472">Membrane</keyword>
<dbReference type="EMBL" id="JAACJS010000015">
    <property type="protein sequence ID" value="NCI50629.1"/>
    <property type="molecule type" value="Genomic_DNA"/>
</dbReference>
<evidence type="ECO:0000256" key="1">
    <source>
        <dbReference type="ARBA" id="ARBA00006464"/>
    </source>
</evidence>
<proteinExistence type="inferred from homology"/>
<keyword evidence="2" id="KW-0812">Transmembrane</keyword>
<dbReference type="Pfam" id="PF02397">
    <property type="entry name" value="Bac_transf"/>
    <property type="match status" value="1"/>
</dbReference>
<keyword evidence="2" id="KW-1133">Transmembrane helix</keyword>
<dbReference type="GO" id="GO:0016740">
    <property type="term" value="F:transferase activity"/>
    <property type="evidence" value="ECO:0007669"/>
    <property type="project" value="UniProtKB-KW"/>
</dbReference>
<dbReference type="InterPro" id="IPR003362">
    <property type="entry name" value="Bact_transf"/>
</dbReference>
<comment type="caution">
    <text evidence="4">The sequence shown here is derived from an EMBL/GenBank/DDBJ whole genome shotgun (WGS) entry which is preliminary data.</text>
</comment>
<evidence type="ECO:0000313" key="5">
    <source>
        <dbReference type="Proteomes" id="UP000753802"/>
    </source>
</evidence>
<dbReference type="RefSeq" id="WP_161818947.1">
    <property type="nucleotide sequence ID" value="NZ_JAACJS010000015.1"/>
</dbReference>
<dbReference type="PANTHER" id="PTHR30576">
    <property type="entry name" value="COLANIC BIOSYNTHESIS UDP-GLUCOSE LIPID CARRIER TRANSFERASE"/>
    <property type="match status" value="1"/>
</dbReference>
<comment type="similarity">
    <text evidence="1">Belongs to the bacterial sugar transferase family.</text>
</comment>
<feature type="domain" description="Bacterial sugar transferase" evidence="3">
    <location>
        <begin position="40"/>
        <end position="222"/>
    </location>
</feature>
<sequence length="247" mass="27906">MSDNASISAVNILTPNLRVVPKITRLRDQVDGKRNYFLAKRLFDIVFSLSFILLVLSWLLPVLWLLIRTTSGGPVFFVQKRVGRGGKTFRCYKLRTMVANAEADLLPALENDIRITALGAFLRRSNIDEFPQFFNILKGDMSLVGPRPHMHTDCRKFSALVPNYKSRNLVRPGLTGLAQIKGYHGPATTADSVRMRYLWDNHYISNMGFAMDIRICIYTILQKIIAGGKQVQDTLHISNNAGQTIHN</sequence>
<evidence type="ECO:0000313" key="4">
    <source>
        <dbReference type="EMBL" id="NCI50629.1"/>
    </source>
</evidence>
<dbReference type="PANTHER" id="PTHR30576:SF0">
    <property type="entry name" value="UNDECAPRENYL-PHOSPHATE N-ACETYLGALACTOSAMINYL 1-PHOSPHATE TRANSFERASE-RELATED"/>
    <property type="match status" value="1"/>
</dbReference>
<keyword evidence="5" id="KW-1185">Reference proteome</keyword>
<reference evidence="4 5" key="1">
    <citation type="submission" date="2020-01" db="EMBL/GenBank/DDBJ databases">
        <title>Genome analysis.</title>
        <authorList>
            <person name="Wu S."/>
            <person name="Wang G."/>
        </authorList>
    </citation>
    <scope>NUCLEOTIDE SEQUENCE [LARGE SCALE GENOMIC DNA]</scope>
    <source>
        <strain evidence="4 5">SYL130</strain>
    </source>
</reference>
<dbReference type="Proteomes" id="UP000753802">
    <property type="component" value="Unassembled WGS sequence"/>
</dbReference>
<keyword evidence="4" id="KW-0808">Transferase</keyword>
<evidence type="ECO:0000259" key="3">
    <source>
        <dbReference type="Pfam" id="PF02397"/>
    </source>
</evidence>
<evidence type="ECO:0000256" key="2">
    <source>
        <dbReference type="SAM" id="Phobius"/>
    </source>
</evidence>